<reference evidence="2" key="1">
    <citation type="submission" date="2020-03" db="EMBL/GenBank/DDBJ databases">
        <title>The deep terrestrial virosphere.</title>
        <authorList>
            <person name="Holmfeldt K."/>
            <person name="Nilsson E."/>
            <person name="Simone D."/>
            <person name="Lopez-Fernandez M."/>
            <person name="Wu X."/>
            <person name="de Brujin I."/>
            <person name="Lundin D."/>
            <person name="Andersson A."/>
            <person name="Bertilsson S."/>
            <person name="Dopson M."/>
        </authorList>
    </citation>
    <scope>NUCLEOTIDE SEQUENCE</scope>
    <source>
        <strain evidence="3">MM415B01121</strain>
        <strain evidence="2">TM448A02593</strain>
    </source>
</reference>
<name>A0A6H1ZXU2_9ZZZZ</name>
<sequence length="78" mass="8611">MALKEALDGNGTILKICVVVLAAVIIGWISWVSNGIVTGKSEREGARIDRAYICKNIEEIKQGIKYLTDYFMIPKPGK</sequence>
<dbReference type="EMBL" id="MT144328">
    <property type="protein sequence ID" value="QJA52289.1"/>
    <property type="molecule type" value="Genomic_DNA"/>
</dbReference>
<feature type="transmembrane region" description="Helical" evidence="1">
    <location>
        <begin position="12"/>
        <end position="31"/>
    </location>
</feature>
<organism evidence="2">
    <name type="scientific">viral metagenome</name>
    <dbReference type="NCBI Taxonomy" id="1070528"/>
    <lineage>
        <taxon>unclassified sequences</taxon>
        <taxon>metagenomes</taxon>
        <taxon>organismal metagenomes</taxon>
    </lineage>
</organism>
<gene>
    <name evidence="3" type="ORF">MM415B01121_0003</name>
    <name evidence="2" type="ORF">TM448A02593_0003</name>
</gene>
<accession>A0A6H1ZXU2</accession>
<evidence type="ECO:0000256" key="1">
    <source>
        <dbReference type="SAM" id="Phobius"/>
    </source>
</evidence>
<keyword evidence="1" id="KW-0472">Membrane</keyword>
<dbReference type="EMBL" id="MT141407">
    <property type="protein sequence ID" value="QJA60385.1"/>
    <property type="molecule type" value="Genomic_DNA"/>
</dbReference>
<keyword evidence="1" id="KW-1133">Transmembrane helix</keyword>
<keyword evidence="1" id="KW-0812">Transmembrane</keyword>
<protein>
    <submittedName>
        <fullName evidence="2">Uncharacterized protein</fullName>
    </submittedName>
</protein>
<evidence type="ECO:0000313" key="2">
    <source>
        <dbReference type="EMBL" id="QJA52289.1"/>
    </source>
</evidence>
<proteinExistence type="predicted"/>
<dbReference type="AlphaFoldDB" id="A0A6H1ZXU2"/>
<evidence type="ECO:0000313" key="3">
    <source>
        <dbReference type="EMBL" id="QJA60385.1"/>
    </source>
</evidence>